<comment type="subcellular location">
    <subcellularLocation>
        <location evidence="1">Periplasm</location>
    </subcellularLocation>
</comment>
<dbReference type="GO" id="GO:0043190">
    <property type="term" value="C:ATP-binding cassette (ABC) transporter complex"/>
    <property type="evidence" value="ECO:0007669"/>
    <property type="project" value="InterPro"/>
</dbReference>
<dbReference type="Gene3D" id="3.40.190.10">
    <property type="entry name" value="Periplasmic binding protein-like II"/>
    <property type="match status" value="1"/>
</dbReference>
<evidence type="ECO:0000256" key="3">
    <source>
        <dbReference type="ARBA" id="ARBA00022729"/>
    </source>
</evidence>
<dbReference type="RefSeq" id="WP_113943658.1">
    <property type="nucleotide sequence ID" value="NZ_JBHEEG010000002.1"/>
</dbReference>
<dbReference type="PANTHER" id="PTHR30290:SF64">
    <property type="entry name" value="ABC TRANSPORTER PERIPLASMIC BINDING PROTEIN"/>
    <property type="match status" value="1"/>
</dbReference>
<dbReference type="GO" id="GO:0015833">
    <property type="term" value="P:peptide transport"/>
    <property type="evidence" value="ECO:0007669"/>
    <property type="project" value="TreeGrafter"/>
</dbReference>
<dbReference type="PIRSF" id="PIRSF002741">
    <property type="entry name" value="MppA"/>
    <property type="match status" value="1"/>
</dbReference>
<keyword evidence="3" id="KW-0732">Signal</keyword>
<dbReference type="InterPro" id="IPR006311">
    <property type="entry name" value="TAT_signal"/>
</dbReference>
<organism evidence="6 7">
    <name type="scientific">Pseudochrobactrum asaccharolyticum</name>
    <dbReference type="NCBI Taxonomy" id="354351"/>
    <lineage>
        <taxon>Bacteria</taxon>
        <taxon>Pseudomonadati</taxon>
        <taxon>Pseudomonadota</taxon>
        <taxon>Alphaproteobacteria</taxon>
        <taxon>Hyphomicrobiales</taxon>
        <taxon>Brucellaceae</taxon>
        <taxon>Pseudochrobactrum</taxon>
    </lineage>
</organism>
<evidence type="ECO:0000313" key="6">
    <source>
        <dbReference type="EMBL" id="RBO97687.1"/>
    </source>
</evidence>
<dbReference type="AlphaFoldDB" id="A0A366E5T9"/>
<evidence type="ECO:0000259" key="5">
    <source>
        <dbReference type="Pfam" id="PF00496"/>
    </source>
</evidence>
<dbReference type="OrthoDB" id="9803988at2"/>
<dbReference type="PROSITE" id="PS51318">
    <property type="entry name" value="TAT"/>
    <property type="match status" value="1"/>
</dbReference>
<dbReference type="Gene3D" id="3.10.105.10">
    <property type="entry name" value="Dipeptide-binding Protein, Domain 3"/>
    <property type="match status" value="1"/>
</dbReference>
<evidence type="ECO:0000256" key="2">
    <source>
        <dbReference type="ARBA" id="ARBA00005695"/>
    </source>
</evidence>
<dbReference type="PANTHER" id="PTHR30290">
    <property type="entry name" value="PERIPLASMIC BINDING COMPONENT OF ABC TRANSPORTER"/>
    <property type="match status" value="1"/>
</dbReference>
<dbReference type="InterPro" id="IPR039424">
    <property type="entry name" value="SBP_5"/>
</dbReference>
<dbReference type="CDD" id="cd08497">
    <property type="entry name" value="MbnE-like"/>
    <property type="match status" value="1"/>
</dbReference>
<evidence type="ECO:0000313" key="7">
    <source>
        <dbReference type="Proteomes" id="UP000252893"/>
    </source>
</evidence>
<comment type="similarity">
    <text evidence="2">Belongs to the bacterial solute-binding protein 5 family.</text>
</comment>
<name>A0A366E5T9_9HYPH</name>
<dbReference type="GO" id="GO:0030288">
    <property type="term" value="C:outer membrane-bounded periplasmic space"/>
    <property type="evidence" value="ECO:0007669"/>
    <property type="project" value="TreeGrafter"/>
</dbReference>
<sequence>MAEGNKSLINRRQLMVFSGAAAFSSALPFRARAQNGANTAVHGLAVFDDLKYPAGFNHFDYINPQAPKGGIFRFAVNEWTLNQAPDTFNTLNTFSALGDAPPRMESCFDSLMTRSLDEPDAVYGLLAENVTVSDDGKSYRFKLREQARFHNNTPVTAHDAAFSYDLLKEKGHPALRLLLAKMESAVAEDDYHLRLTLKGEDAGQNRRLITSMVLLPVLSKAFYTQHSFDGNSLTVPLSSGAYKVGAMSAGQYIEYQRHEDYWGKDLNVNIGSNNFDRIRIEFFRDRQPAFEAFKKGILDWRAESVSKSWANDYDFSAVQSGKVIRNRFPAWKIPSMQSWALNQRRERFRDPRVREAIGLCFDFEWSNRNLFSDLYQRQQSNFSNSAFEAQGKASPEEQAIITRHAGLMDDATRTALLDDPVTMPVTDGNGRNREQLRRAAELMKEAGYQRQGKWLVDKNGQIFTLEILNNSDGFNRVYNPMIKNLQAIGINAEVRMAEAATYQKRQLDFDYDMIGFASSSSSTPDRATLAVMYGSESVSLPGSQNYTGTSSPLIDALLDDVAQADSRENMTATIRVLDRLLRYRRDWIPCWSAGGKLIAYWDKFGMTEAAPYGGYPEFYWWYDHEKAAQLGKT</sequence>
<dbReference type="InterPro" id="IPR000914">
    <property type="entry name" value="SBP_5_dom"/>
</dbReference>
<protein>
    <submittedName>
        <fullName evidence="6">Microcin C transport system substrate-binding protein</fullName>
    </submittedName>
</protein>
<evidence type="ECO:0000256" key="4">
    <source>
        <dbReference type="ARBA" id="ARBA00022764"/>
    </source>
</evidence>
<gene>
    <name evidence="6" type="ORF">DFR47_102476</name>
</gene>
<dbReference type="EMBL" id="QNRH01000002">
    <property type="protein sequence ID" value="RBO97687.1"/>
    <property type="molecule type" value="Genomic_DNA"/>
</dbReference>
<dbReference type="GO" id="GO:0042884">
    <property type="term" value="P:microcin transport"/>
    <property type="evidence" value="ECO:0007669"/>
    <property type="project" value="TreeGrafter"/>
</dbReference>
<feature type="domain" description="Solute-binding protein family 5" evidence="5">
    <location>
        <begin position="122"/>
        <end position="535"/>
    </location>
</feature>
<dbReference type="SUPFAM" id="SSF53850">
    <property type="entry name" value="Periplasmic binding protein-like II"/>
    <property type="match status" value="1"/>
</dbReference>
<evidence type="ECO:0000256" key="1">
    <source>
        <dbReference type="ARBA" id="ARBA00004418"/>
    </source>
</evidence>
<reference evidence="6 7" key="1">
    <citation type="submission" date="2018-06" db="EMBL/GenBank/DDBJ databases">
        <title>Genomic Encyclopedia of Type Strains, Phase IV (KMG-IV): sequencing the most valuable type-strain genomes for metagenomic binning, comparative biology and taxonomic classification.</title>
        <authorList>
            <person name="Goeker M."/>
        </authorList>
    </citation>
    <scope>NUCLEOTIDE SEQUENCE [LARGE SCALE GENOMIC DNA]</scope>
    <source>
        <strain evidence="6 7">DSM 25619</strain>
    </source>
</reference>
<keyword evidence="4" id="KW-0574">Periplasm</keyword>
<dbReference type="Pfam" id="PF00496">
    <property type="entry name" value="SBP_bac_5"/>
    <property type="match status" value="1"/>
</dbReference>
<proteinExistence type="inferred from homology"/>
<dbReference type="GO" id="GO:1904680">
    <property type="term" value="F:peptide transmembrane transporter activity"/>
    <property type="evidence" value="ECO:0007669"/>
    <property type="project" value="TreeGrafter"/>
</dbReference>
<keyword evidence="7" id="KW-1185">Reference proteome</keyword>
<accession>A0A366E5T9</accession>
<dbReference type="InterPro" id="IPR030678">
    <property type="entry name" value="Peptide/Ni-bd"/>
</dbReference>
<dbReference type="Proteomes" id="UP000252893">
    <property type="component" value="Unassembled WGS sequence"/>
</dbReference>
<comment type="caution">
    <text evidence="6">The sequence shown here is derived from an EMBL/GenBank/DDBJ whole genome shotgun (WGS) entry which is preliminary data.</text>
</comment>